<dbReference type="InterPro" id="IPR019194">
    <property type="entry name" value="Tscrpt_elong_fac_Eaf_N"/>
</dbReference>
<feature type="compositionally biased region" description="Low complexity" evidence="7">
    <location>
        <begin position="166"/>
        <end position="177"/>
    </location>
</feature>
<feature type="compositionally biased region" description="Acidic residues" evidence="7">
    <location>
        <begin position="384"/>
        <end position="393"/>
    </location>
</feature>
<accession>A0A2I1C303</accession>
<organism evidence="9 10">
    <name type="scientific">Aspergillus novofumigatus (strain IBT 16806)</name>
    <dbReference type="NCBI Taxonomy" id="1392255"/>
    <lineage>
        <taxon>Eukaryota</taxon>
        <taxon>Fungi</taxon>
        <taxon>Dikarya</taxon>
        <taxon>Ascomycota</taxon>
        <taxon>Pezizomycotina</taxon>
        <taxon>Eurotiomycetes</taxon>
        <taxon>Eurotiomycetidae</taxon>
        <taxon>Eurotiales</taxon>
        <taxon>Aspergillaceae</taxon>
        <taxon>Aspergillus</taxon>
        <taxon>Aspergillus subgen. Fumigati</taxon>
    </lineage>
</organism>
<dbReference type="GO" id="GO:0006357">
    <property type="term" value="P:regulation of transcription by RNA polymerase II"/>
    <property type="evidence" value="ECO:0007669"/>
    <property type="project" value="InterPro"/>
</dbReference>
<dbReference type="CDD" id="cd20545">
    <property type="entry name" value="CYCLIN_SpCG1C-like_rpt1"/>
    <property type="match status" value="1"/>
</dbReference>
<dbReference type="STRING" id="1392255.A0A2I1C303"/>
<evidence type="ECO:0000256" key="7">
    <source>
        <dbReference type="SAM" id="MobiDB-lite"/>
    </source>
</evidence>
<feature type="compositionally biased region" description="Acidic residues" evidence="7">
    <location>
        <begin position="348"/>
        <end position="357"/>
    </location>
</feature>
<dbReference type="PANTHER" id="PTHR10026">
    <property type="entry name" value="CYCLIN"/>
    <property type="match status" value="1"/>
</dbReference>
<dbReference type="InterPro" id="IPR013763">
    <property type="entry name" value="Cyclin-like_dom"/>
</dbReference>
<reference evidence="10" key="1">
    <citation type="journal article" date="2018" name="Proc. Natl. Acad. Sci. U.S.A.">
        <title>Linking secondary metabolites to gene clusters through genome sequencing of six diverse Aspergillus species.</title>
        <authorList>
            <person name="Kaerboelling I."/>
            <person name="Vesth T.C."/>
            <person name="Frisvad J.C."/>
            <person name="Nybo J.L."/>
            <person name="Theobald S."/>
            <person name="Kuo A."/>
            <person name="Bowyer P."/>
            <person name="Matsuda Y."/>
            <person name="Mondo S."/>
            <person name="Lyhne E.K."/>
            <person name="Kogle M.E."/>
            <person name="Clum A."/>
            <person name="Lipzen A."/>
            <person name="Salamov A."/>
            <person name="Ngan C.Y."/>
            <person name="Daum C."/>
            <person name="Chiniquy J."/>
            <person name="Barry K."/>
            <person name="LaButti K."/>
            <person name="Haridas S."/>
            <person name="Simmons B.A."/>
            <person name="Magnuson J.K."/>
            <person name="Mortensen U.H."/>
            <person name="Larsen T.O."/>
            <person name="Grigoriev I.V."/>
            <person name="Baker S.E."/>
            <person name="Andersen M.R."/>
        </authorList>
    </citation>
    <scope>NUCLEOTIDE SEQUENCE [LARGE SCALE GENOMIC DNA]</scope>
    <source>
        <strain evidence="10">IBT 16806</strain>
    </source>
</reference>
<comment type="caution">
    <text evidence="9">The sequence shown here is derived from an EMBL/GenBank/DDBJ whole genome shotgun (WGS) entry which is preliminary data.</text>
</comment>
<evidence type="ECO:0000256" key="6">
    <source>
        <dbReference type="RuleBase" id="RU000383"/>
    </source>
</evidence>
<dbReference type="Pfam" id="PF09816">
    <property type="entry name" value="EAF"/>
    <property type="match status" value="1"/>
</dbReference>
<dbReference type="GeneID" id="36537458"/>
<dbReference type="Gene3D" id="1.10.472.10">
    <property type="entry name" value="Cyclin-like"/>
    <property type="match status" value="2"/>
</dbReference>
<dbReference type="OMA" id="GMPPEND"/>
<feature type="compositionally biased region" description="Polar residues" evidence="7">
    <location>
        <begin position="290"/>
        <end position="300"/>
    </location>
</feature>
<name>A0A2I1C303_ASPN1</name>
<feature type="compositionally biased region" description="Basic and acidic residues" evidence="7">
    <location>
        <begin position="857"/>
        <end position="870"/>
    </location>
</feature>
<evidence type="ECO:0000256" key="3">
    <source>
        <dbReference type="ARBA" id="ARBA00014912"/>
    </source>
</evidence>
<dbReference type="EMBL" id="MSZS01000006">
    <property type="protein sequence ID" value="PKX92026.1"/>
    <property type="molecule type" value="Genomic_DNA"/>
</dbReference>
<dbReference type="Pfam" id="PF00134">
    <property type="entry name" value="Cyclin_N"/>
    <property type="match status" value="1"/>
</dbReference>
<dbReference type="CDD" id="cd20546">
    <property type="entry name" value="CYCLIN_SpCG1C_ScCTK2-like_rpt2"/>
    <property type="match status" value="1"/>
</dbReference>
<dbReference type="VEuPathDB" id="FungiDB:P174DRAFT_462515"/>
<dbReference type="GO" id="GO:0016538">
    <property type="term" value="F:cyclin-dependent protein serine/threonine kinase regulator activity"/>
    <property type="evidence" value="ECO:0007669"/>
    <property type="project" value="InterPro"/>
</dbReference>
<feature type="compositionally biased region" description="Pro residues" evidence="7">
    <location>
        <begin position="918"/>
        <end position="938"/>
    </location>
</feature>
<keyword evidence="4" id="KW-0678">Repressor</keyword>
<keyword evidence="6" id="KW-0195">Cyclin</keyword>
<feature type="compositionally biased region" description="Basic and acidic residues" evidence="7">
    <location>
        <begin position="773"/>
        <end position="783"/>
    </location>
</feature>
<evidence type="ECO:0000259" key="8">
    <source>
        <dbReference type="SMART" id="SM00385"/>
    </source>
</evidence>
<dbReference type="RefSeq" id="XP_024680621.1">
    <property type="nucleotide sequence ID" value="XM_024830132.1"/>
</dbReference>
<proteinExistence type="inferred from homology"/>
<dbReference type="FunFam" id="1.10.472.10:FF:000072">
    <property type="entry name" value="Cyclin Pch1"/>
    <property type="match status" value="1"/>
</dbReference>
<feature type="compositionally biased region" description="Basic and acidic residues" evidence="7">
    <location>
        <begin position="899"/>
        <end position="910"/>
    </location>
</feature>
<protein>
    <recommendedName>
        <fullName evidence="3">RNA polymerase II holoenzyme cyclin-like subunit</fullName>
    </recommendedName>
</protein>
<dbReference type="SUPFAM" id="SSF47954">
    <property type="entry name" value="Cyclin-like"/>
    <property type="match status" value="2"/>
</dbReference>
<keyword evidence="10" id="KW-1185">Reference proteome</keyword>
<evidence type="ECO:0000256" key="4">
    <source>
        <dbReference type="ARBA" id="ARBA00022491"/>
    </source>
</evidence>
<feature type="domain" description="Cyclin-like" evidence="8">
    <location>
        <begin position="513"/>
        <end position="619"/>
    </location>
</feature>
<evidence type="ECO:0000256" key="2">
    <source>
        <dbReference type="ARBA" id="ARBA00011612"/>
    </source>
</evidence>
<dbReference type="InterPro" id="IPR043198">
    <property type="entry name" value="Cyclin/Ssn8"/>
</dbReference>
<feature type="region of interest" description="Disordered" evidence="7">
    <location>
        <begin position="732"/>
        <end position="956"/>
    </location>
</feature>
<feature type="domain" description="Cyclin-like" evidence="8">
    <location>
        <begin position="636"/>
        <end position="719"/>
    </location>
</feature>
<dbReference type="Proteomes" id="UP000234474">
    <property type="component" value="Unassembled WGS sequence"/>
</dbReference>
<evidence type="ECO:0000313" key="9">
    <source>
        <dbReference type="EMBL" id="PKX92026.1"/>
    </source>
</evidence>
<dbReference type="AlphaFoldDB" id="A0A2I1C303"/>
<dbReference type="InterPro" id="IPR036915">
    <property type="entry name" value="Cyclin-like_sf"/>
</dbReference>
<comment type="similarity">
    <text evidence="1">Belongs to the cyclin family. Cyclin C subfamily.</text>
</comment>
<feature type="compositionally biased region" description="Basic and acidic residues" evidence="7">
    <location>
        <begin position="182"/>
        <end position="198"/>
    </location>
</feature>
<feature type="region of interest" description="Disordered" evidence="7">
    <location>
        <begin position="151"/>
        <end position="431"/>
    </location>
</feature>
<comment type="subunit">
    <text evidence="2">Component of the SRB8-11 complex, a regulatory module of the Mediator complex.</text>
</comment>
<feature type="compositionally biased region" description="Acidic residues" evidence="7">
    <location>
        <begin position="943"/>
        <end position="956"/>
    </location>
</feature>
<dbReference type="SMART" id="SM00385">
    <property type="entry name" value="CYCLIN"/>
    <property type="match status" value="2"/>
</dbReference>
<evidence type="ECO:0000313" key="10">
    <source>
        <dbReference type="Proteomes" id="UP000234474"/>
    </source>
</evidence>
<feature type="compositionally biased region" description="Low complexity" evidence="7">
    <location>
        <begin position="313"/>
        <end position="322"/>
    </location>
</feature>
<comment type="function">
    <text evidence="5">Component of the SRB8-11 complex. The SRB8-11 complex is a regulatory module of the Mediator complex which is itself involved in regulation of basal and activated RNA polymerase II-dependent transcription. The SRB8-11 complex may be involved in the transcriptional repression of a subset of genes regulated by Mediator. It may inhibit the association of the Mediator complex with RNA polymerase II to form the holoenzyme complex. The SRB8-11 complex phosphorylates the C-terminal domain (CTD) of the largest subunit of RNA polymerase II.</text>
</comment>
<dbReference type="FunFam" id="1.10.472.10:FF:000201">
    <property type="entry name" value="Cyclin pch1"/>
    <property type="match status" value="1"/>
</dbReference>
<gene>
    <name evidence="9" type="ORF">P174DRAFT_462515</name>
</gene>
<evidence type="ECO:0000256" key="1">
    <source>
        <dbReference type="ARBA" id="ARBA00008638"/>
    </source>
</evidence>
<sequence>MATSALFPSGGLIDPTKDYPIILGDQLAGGDTKPQSRLINIQYNYKTKSASSQQRTHITRSAQCPDLYNLTITDKAPKADNSVITYSYKGSVDPEHATSESREQNLVLIFDPDRKAFVLESIATQLNFNLRSAPNKTEKQVTEQYAQLRTLHDEDQGSGDDGAVLTAADTGDGPADDSNPYDYRHFLPKENPDDDKSVSDGAMSAHLNASKASTPLMTAAAKPTPSPQVRPKPQTNPLRRQPRPSKPSRNQTKAAPKTNLEPPAQVEREEPQEEEIEEVEEEIPAGEMKSSPSDTGTELVSSFKAAPSPGSNIIIDGDLIIDMGSPPPSRPAFRVNPAHFSSNNTPANEEDDEEEEMEALRLPSPVGRGGASSERVETAPATQEEIEDDDDALAAEMEAAFEEEARKQEYQPPSLQYHVPSDDESESKALSDKHRTETLYRLDCVSGQSPQYVMATAPSHSPEKRPLPAESNPVRHASQAQWLFTDEELTRTPSQLDGMKMEAEHTSRSKGVNFITQVGIMLKLPQLTLATAAVYLHRFFMRYSMVDIPQRPGMHPYPIAATALFLATKVEENVRRMRELVVACCRVAQKQPNLVVDEQSKEFWKWRDTILHHEDLLLEALCFDLQLEQPYRILYDFICIFGVNENKPLRNAAWAFVNDSMFTVLCLQFNARTIAAAALYAAARHCDVGFPDDDRGRAWWEQIDVDLTQVRRACMRMAQLYENNAMQKHSQYYPTTPILSDEGTEKTRIPHAGSPANRPPAESDVNHGRKRSKEPEDSGEPRGDGSAPSNGERSPKRPRRESDAAPHGPARLNGQVPPSLPHPPTHNRHPHPLPPAPRPFPRRDSDHRPPGGGKVAGPREADPIQQRIDEIVSQNMPLHGGPPVPPPPPPPGAGARIPNRRDSVDHRGPDRAPSPSTSTPPPPPPDIPQPPPPPPPSQPEQAAQEDEGGGSEEGEL</sequence>
<feature type="compositionally biased region" description="Pro residues" evidence="7">
    <location>
        <begin position="880"/>
        <end position="892"/>
    </location>
</feature>
<dbReference type="InterPro" id="IPR006671">
    <property type="entry name" value="Cyclin_N"/>
</dbReference>
<feature type="compositionally biased region" description="Acidic residues" evidence="7">
    <location>
        <begin position="270"/>
        <end position="284"/>
    </location>
</feature>
<dbReference type="OrthoDB" id="25002at2759"/>
<evidence type="ECO:0000256" key="5">
    <source>
        <dbReference type="ARBA" id="ARBA00025278"/>
    </source>
</evidence>